<keyword evidence="3" id="KW-1185">Reference proteome</keyword>
<evidence type="ECO:0000313" key="3">
    <source>
        <dbReference type="Proteomes" id="UP000276215"/>
    </source>
</evidence>
<feature type="domain" description="Aldehyde oxidase/xanthine dehydrogenase second molybdopterin binding" evidence="1">
    <location>
        <begin position="36"/>
        <end position="113"/>
    </location>
</feature>
<dbReference type="PANTHER" id="PTHR45444">
    <property type="entry name" value="XANTHINE DEHYDROGENASE"/>
    <property type="match status" value="1"/>
</dbReference>
<organism evidence="2 3">
    <name type="scientific">Choiromyces venosus 120613-1</name>
    <dbReference type="NCBI Taxonomy" id="1336337"/>
    <lineage>
        <taxon>Eukaryota</taxon>
        <taxon>Fungi</taxon>
        <taxon>Dikarya</taxon>
        <taxon>Ascomycota</taxon>
        <taxon>Pezizomycotina</taxon>
        <taxon>Pezizomycetes</taxon>
        <taxon>Pezizales</taxon>
        <taxon>Tuberaceae</taxon>
        <taxon>Choiromyces</taxon>
    </lineage>
</organism>
<dbReference type="InterPro" id="IPR037165">
    <property type="entry name" value="AldOxase/xan_DH_Mopterin-bd_sf"/>
</dbReference>
<dbReference type="OrthoDB" id="8300278at2759"/>
<dbReference type="GO" id="GO:0005506">
    <property type="term" value="F:iron ion binding"/>
    <property type="evidence" value="ECO:0007669"/>
    <property type="project" value="InterPro"/>
</dbReference>
<sequence>MSVDKLRLKNLYMEGQLTPLPQPLEDWHVPQTITQLKAESGHDACVQQAEESNRMPKWKKWGISLIPTKFGLSFATSVHLNQAGALVHIYNHGSVLLARGGAEMGQGLYTKMC</sequence>
<dbReference type="Gene3D" id="3.30.365.10">
    <property type="entry name" value="Aldehyde oxidase/xanthine dehydrogenase, molybdopterin binding domain"/>
    <property type="match status" value="3"/>
</dbReference>
<dbReference type="Proteomes" id="UP000276215">
    <property type="component" value="Unassembled WGS sequence"/>
</dbReference>
<evidence type="ECO:0000259" key="1">
    <source>
        <dbReference type="Pfam" id="PF20256"/>
    </source>
</evidence>
<dbReference type="PANTHER" id="PTHR45444:SF3">
    <property type="entry name" value="XANTHINE DEHYDROGENASE"/>
    <property type="match status" value="1"/>
</dbReference>
<protein>
    <submittedName>
        <fullName evidence="2">Molybdopterin binding aldehyde oxidase and xanthine dehydrogenase</fullName>
    </submittedName>
</protein>
<name>A0A3N4J146_9PEZI</name>
<gene>
    <name evidence="2" type="ORF">L873DRAFT_1818212</name>
</gene>
<dbReference type="EMBL" id="ML120481">
    <property type="protein sequence ID" value="RPA92092.1"/>
    <property type="molecule type" value="Genomic_DNA"/>
</dbReference>
<dbReference type="InterPro" id="IPR016208">
    <property type="entry name" value="Ald_Oxase/xanthine_DH-like"/>
</dbReference>
<evidence type="ECO:0000313" key="2">
    <source>
        <dbReference type="EMBL" id="RPA92092.1"/>
    </source>
</evidence>
<dbReference type="STRING" id="1336337.A0A3N4J146"/>
<dbReference type="Pfam" id="PF20256">
    <property type="entry name" value="MoCoBD_2"/>
    <property type="match status" value="1"/>
</dbReference>
<proteinExistence type="predicted"/>
<dbReference type="InterPro" id="IPR046867">
    <property type="entry name" value="AldOxase/xan_DH_MoCoBD2"/>
</dbReference>
<accession>A0A3N4J146</accession>
<reference evidence="2 3" key="1">
    <citation type="journal article" date="2018" name="Nat. Ecol. Evol.">
        <title>Pezizomycetes genomes reveal the molecular basis of ectomycorrhizal truffle lifestyle.</title>
        <authorList>
            <person name="Murat C."/>
            <person name="Payen T."/>
            <person name="Noel B."/>
            <person name="Kuo A."/>
            <person name="Morin E."/>
            <person name="Chen J."/>
            <person name="Kohler A."/>
            <person name="Krizsan K."/>
            <person name="Balestrini R."/>
            <person name="Da Silva C."/>
            <person name="Montanini B."/>
            <person name="Hainaut M."/>
            <person name="Levati E."/>
            <person name="Barry K.W."/>
            <person name="Belfiori B."/>
            <person name="Cichocki N."/>
            <person name="Clum A."/>
            <person name="Dockter R.B."/>
            <person name="Fauchery L."/>
            <person name="Guy J."/>
            <person name="Iotti M."/>
            <person name="Le Tacon F."/>
            <person name="Lindquist E.A."/>
            <person name="Lipzen A."/>
            <person name="Malagnac F."/>
            <person name="Mello A."/>
            <person name="Molinier V."/>
            <person name="Miyauchi S."/>
            <person name="Poulain J."/>
            <person name="Riccioni C."/>
            <person name="Rubini A."/>
            <person name="Sitrit Y."/>
            <person name="Splivallo R."/>
            <person name="Traeger S."/>
            <person name="Wang M."/>
            <person name="Zifcakova L."/>
            <person name="Wipf D."/>
            <person name="Zambonelli A."/>
            <person name="Paolocci F."/>
            <person name="Nowrousian M."/>
            <person name="Ottonello S."/>
            <person name="Baldrian P."/>
            <person name="Spatafora J.W."/>
            <person name="Henrissat B."/>
            <person name="Nagy L.G."/>
            <person name="Aury J.M."/>
            <person name="Wincker P."/>
            <person name="Grigoriev I.V."/>
            <person name="Bonfante P."/>
            <person name="Martin F.M."/>
        </authorList>
    </citation>
    <scope>NUCLEOTIDE SEQUENCE [LARGE SCALE GENOMIC DNA]</scope>
    <source>
        <strain evidence="2 3">120613-1</strain>
    </source>
</reference>
<dbReference type="AlphaFoldDB" id="A0A3N4J146"/>
<dbReference type="GO" id="GO:0016491">
    <property type="term" value="F:oxidoreductase activity"/>
    <property type="evidence" value="ECO:0007669"/>
    <property type="project" value="InterPro"/>
</dbReference>
<dbReference type="SUPFAM" id="SSF56003">
    <property type="entry name" value="Molybdenum cofactor-binding domain"/>
    <property type="match status" value="1"/>
</dbReference>